<feature type="compositionally biased region" description="Low complexity" evidence="1">
    <location>
        <begin position="7"/>
        <end position="17"/>
    </location>
</feature>
<feature type="non-terminal residue" evidence="2">
    <location>
        <position position="1"/>
    </location>
</feature>
<gene>
    <name evidence="2" type="ORF">PVAP13_3KG373227</name>
</gene>
<dbReference type="AlphaFoldDB" id="A0A8T0V387"/>
<evidence type="ECO:0000313" key="3">
    <source>
        <dbReference type="Proteomes" id="UP000823388"/>
    </source>
</evidence>
<evidence type="ECO:0000256" key="1">
    <source>
        <dbReference type="SAM" id="MobiDB-lite"/>
    </source>
</evidence>
<protein>
    <submittedName>
        <fullName evidence="2">Uncharacterized protein</fullName>
    </submittedName>
</protein>
<feature type="non-terminal residue" evidence="2">
    <location>
        <position position="153"/>
    </location>
</feature>
<name>A0A8T0V387_PANVG</name>
<reference evidence="2" key="1">
    <citation type="submission" date="2020-05" db="EMBL/GenBank/DDBJ databases">
        <title>WGS assembly of Panicum virgatum.</title>
        <authorList>
            <person name="Lovell J.T."/>
            <person name="Jenkins J."/>
            <person name="Shu S."/>
            <person name="Juenger T.E."/>
            <person name="Schmutz J."/>
        </authorList>
    </citation>
    <scope>NUCLEOTIDE SEQUENCE</scope>
    <source>
        <strain evidence="2">AP13</strain>
    </source>
</reference>
<evidence type="ECO:0000313" key="2">
    <source>
        <dbReference type="EMBL" id="KAG2626609.1"/>
    </source>
</evidence>
<dbReference type="EMBL" id="CM029041">
    <property type="protein sequence ID" value="KAG2626609.1"/>
    <property type="molecule type" value="Genomic_DNA"/>
</dbReference>
<proteinExistence type="predicted"/>
<dbReference type="Proteomes" id="UP000823388">
    <property type="component" value="Chromosome 3K"/>
</dbReference>
<sequence length="153" mass="16709">RRSPTETSHTARPRPSTSTPPRPRAASLLSSTPLLYEVPPRPAWRGGGGGGAETHGDRPGLIDDRLDSTVPAVDLCSACPRVLTLYQKTSPLGAGEIKQHMYSRWLPDDINVSLPPTFSSHTIVNFLQKILQASKNLKLLWPFSAFSLCHVCL</sequence>
<accession>A0A8T0V387</accession>
<feature type="compositionally biased region" description="Basic and acidic residues" evidence="1">
    <location>
        <begin position="54"/>
        <end position="63"/>
    </location>
</feature>
<organism evidence="2 3">
    <name type="scientific">Panicum virgatum</name>
    <name type="common">Blackwell switchgrass</name>
    <dbReference type="NCBI Taxonomy" id="38727"/>
    <lineage>
        <taxon>Eukaryota</taxon>
        <taxon>Viridiplantae</taxon>
        <taxon>Streptophyta</taxon>
        <taxon>Embryophyta</taxon>
        <taxon>Tracheophyta</taxon>
        <taxon>Spermatophyta</taxon>
        <taxon>Magnoliopsida</taxon>
        <taxon>Liliopsida</taxon>
        <taxon>Poales</taxon>
        <taxon>Poaceae</taxon>
        <taxon>PACMAD clade</taxon>
        <taxon>Panicoideae</taxon>
        <taxon>Panicodae</taxon>
        <taxon>Paniceae</taxon>
        <taxon>Panicinae</taxon>
        <taxon>Panicum</taxon>
        <taxon>Panicum sect. Hiantes</taxon>
    </lineage>
</organism>
<feature type="region of interest" description="Disordered" evidence="1">
    <location>
        <begin position="1"/>
        <end position="63"/>
    </location>
</feature>
<keyword evidence="3" id="KW-1185">Reference proteome</keyword>
<comment type="caution">
    <text evidence="2">The sequence shown here is derived from an EMBL/GenBank/DDBJ whole genome shotgun (WGS) entry which is preliminary data.</text>
</comment>